<dbReference type="STRING" id="180498.A0A067KDD5"/>
<feature type="transmembrane region" description="Helical" evidence="1">
    <location>
        <begin position="103"/>
        <end position="123"/>
    </location>
</feature>
<keyword evidence="1" id="KW-0812">Transmembrane</keyword>
<feature type="transmembrane region" description="Helical" evidence="1">
    <location>
        <begin position="69"/>
        <end position="96"/>
    </location>
</feature>
<protein>
    <recommendedName>
        <fullName evidence="4">Tetraspanin-19</fullName>
    </recommendedName>
</protein>
<evidence type="ECO:0000313" key="3">
    <source>
        <dbReference type="Proteomes" id="UP000027138"/>
    </source>
</evidence>
<sequence>MDFDCSTQETARAAMVRCVRCCLNKSMKIVNLIMLFFGIVLLIYSLWMTKEWHIYLTHLLPNSSPPRPWFIYASLGVGIAVCLSTLCSYMTVIYIGSYTLCSYIFILCCPLFLEVAAVVIIFFKMDISAQIAESIDKEHSEEFERFVSLHLKISRVIILLILVLQIKAVALAVMFWGIGTEPMTCGNRSYEYHFTQSFLVPRFPDPDSSVQACTCTRCENLQQENPQPGILPKIVGITRHIFQRDQLLV</sequence>
<name>A0A067KDD5_JATCU</name>
<evidence type="ECO:0000256" key="1">
    <source>
        <dbReference type="SAM" id="Phobius"/>
    </source>
</evidence>
<feature type="transmembrane region" description="Helical" evidence="1">
    <location>
        <begin position="156"/>
        <end position="178"/>
    </location>
</feature>
<dbReference type="EMBL" id="KK914539">
    <property type="protein sequence ID" value="KDP34206.1"/>
    <property type="molecule type" value="Genomic_DNA"/>
</dbReference>
<organism evidence="2 3">
    <name type="scientific">Jatropha curcas</name>
    <name type="common">Barbados nut</name>
    <dbReference type="NCBI Taxonomy" id="180498"/>
    <lineage>
        <taxon>Eukaryota</taxon>
        <taxon>Viridiplantae</taxon>
        <taxon>Streptophyta</taxon>
        <taxon>Embryophyta</taxon>
        <taxon>Tracheophyta</taxon>
        <taxon>Spermatophyta</taxon>
        <taxon>Magnoliopsida</taxon>
        <taxon>eudicotyledons</taxon>
        <taxon>Gunneridae</taxon>
        <taxon>Pentapetalae</taxon>
        <taxon>rosids</taxon>
        <taxon>fabids</taxon>
        <taxon>Malpighiales</taxon>
        <taxon>Euphorbiaceae</taxon>
        <taxon>Crotonoideae</taxon>
        <taxon>Jatropheae</taxon>
        <taxon>Jatropha</taxon>
    </lineage>
</organism>
<keyword evidence="1" id="KW-1133">Transmembrane helix</keyword>
<accession>A0A067KDD5</accession>
<keyword evidence="3" id="KW-1185">Reference proteome</keyword>
<dbReference type="AlphaFoldDB" id="A0A067KDD5"/>
<reference evidence="2 3" key="1">
    <citation type="journal article" date="2014" name="PLoS ONE">
        <title>Global Analysis of Gene Expression Profiles in Physic Nut (Jatropha curcas L.) Seedlings Exposed to Salt Stress.</title>
        <authorList>
            <person name="Zhang L."/>
            <person name="Zhang C."/>
            <person name="Wu P."/>
            <person name="Chen Y."/>
            <person name="Li M."/>
            <person name="Jiang H."/>
            <person name="Wu G."/>
        </authorList>
    </citation>
    <scope>NUCLEOTIDE SEQUENCE [LARGE SCALE GENOMIC DNA]</scope>
    <source>
        <strain evidence="3">cv. GZQX0401</strain>
        <tissue evidence="2">Young leaves</tissue>
    </source>
</reference>
<evidence type="ECO:0000313" key="2">
    <source>
        <dbReference type="EMBL" id="KDP34206.1"/>
    </source>
</evidence>
<keyword evidence="1" id="KW-0472">Membrane</keyword>
<proteinExistence type="predicted"/>
<dbReference type="Proteomes" id="UP000027138">
    <property type="component" value="Unassembled WGS sequence"/>
</dbReference>
<gene>
    <name evidence="2" type="ORF">JCGZ_07777</name>
</gene>
<evidence type="ECO:0008006" key="4">
    <source>
        <dbReference type="Google" id="ProtNLM"/>
    </source>
</evidence>
<dbReference type="OrthoDB" id="1894372at2759"/>
<feature type="transmembrane region" description="Helical" evidence="1">
    <location>
        <begin position="29"/>
        <end position="49"/>
    </location>
</feature>